<dbReference type="InterPro" id="IPR013320">
    <property type="entry name" value="ConA-like_dom_sf"/>
</dbReference>
<organism evidence="3 4">
    <name type="scientific">Nonomuraea spiralis</name>
    <dbReference type="NCBI Taxonomy" id="46182"/>
    <lineage>
        <taxon>Bacteria</taxon>
        <taxon>Bacillati</taxon>
        <taxon>Actinomycetota</taxon>
        <taxon>Actinomycetes</taxon>
        <taxon>Streptosporangiales</taxon>
        <taxon>Streptosporangiaceae</taxon>
        <taxon>Nonomuraea</taxon>
    </lineage>
</organism>
<accession>A0ABV5J018</accession>
<keyword evidence="2" id="KW-0472">Membrane</keyword>
<gene>
    <name evidence="3" type="ORF">ACFFV7_50425</name>
</gene>
<reference evidence="3 4" key="1">
    <citation type="submission" date="2024-09" db="EMBL/GenBank/DDBJ databases">
        <authorList>
            <person name="Sun Q."/>
            <person name="Mori K."/>
        </authorList>
    </citation>
    <scope>NUCLEOTIDE SEQUENCE [LARGE SCALE GENOMIC DNA]</scope>
    <source>
        <strain evidence="3 4">CCM 3426</strain>
    </source>
</reference>
<dbReference type="PANTHER" id="PTHR37305:SF1">
    <property type="entry name" value="MEMBRANE PROTEIN"/>
    <property type="match status" value="1"/>
</dbReference>
<feature type="transmembrane region" description="Helical" evidence="2">
    <location>
        <begin position="436"/>
        <end position="458"/>
    </location>
</feature>
<protein>
    <submittedName>
        <fullName evidence="3">ABC transporter permease subunit</fullName>
    </submittedName>
</protein>
<keyword evidence="2" id="KW-1133">Transmembrane helix</keyword>
<feature type="transmembrane region" description="Helical" evidence="2">
    <location>
        <begin position="321"/>
        <end position="341"/>
    </location>
</feature>
<proteinExistence type="predicted"/>
<name>A0ABV5J018_9ACTN</name>
<feature type="transmembrane region" description="Helical" evidence="2">
    <location>
        <begin position="362"/>
        <end position="388"/>
    </location>
</feature>
<dbReference type="EMBL" id="JBHMEI010000104">
    <property type="protein sequence ID" value="MFB9209480.1"/>
    <property type="molecule type" value="Genomic_DNA"/>
</dbReference>
<evidence type="ECO:0000313" key="4">
    <source>
        <dbReference type="Proteomes" id="UP001589647"/>
    </source>
</evidence>
<dbReference type="PANTHER" id="PTHR37305">
    <property type="entry name" value="INTEGRAL MEMBRANE PROTEIN-RELATED"/>
    <property type="match status" value="1"/>
</dbReference>
<comment type="caution">
    <text evidence="3">The sequence shown here is derived from an EMBL/GenBank/DDBJ whole genome shotgun (WGS) entry which is preliminary data.</text>
</comment>
<dbReference type="RefSeq" id="WP_189648249.1">
    <property type="nucleotide sequence ID" value="NZ_BMRC01000006.1"/>
</dbReference>
<dbReference type="SUPFAM" id="SSF49899">
    <property type="entry name" value="Concanavalin A-like lectins/glucanases"/>
    <property type="match status" value="1"/>
</dbReference>
<evidence type="ECO:0000256" key="2">
    <source>
        <dbReference type="SAM" id="Phobius"/>
    </source>
</evidence>
<dbReference type="Gene3D" id="2.60.120.200">
    <property type="match status" value="1"/>
</dbReference>
<feature type="compositionally biased region" description="Low complexity" evidence="1">
    <location>
        <begin position="1"/>
        <end position="12"/>
    </location>
</feature>
<keyword evidence="2" id="KW-0812">Transmembrane</keyword>
<feature type="transmembrane region" description="Helical" evidence="2">
    <location>
        <begin position="39"/>
        <end position="59"/>
    </location>
</feature>
<sequence>MSTISPRSSPRSSPRPEPQAGRGGFGRLLRAEWTKFRTVRGWVVALTAAALVTVLLGLLSASSNHASCGAGPVEVACPPPPTGPDGEAVDDKFYFVHRPLAGDGGITVRLTSMTGKIRKPDVTPGVRNEVAGLVPWAKAGVMIKESTEQGSAYAAVMMTGAHGVRMQHNFTRDMAGRPGGVSPRSPRWLRLTRAGDTLTGYESADGTHWTEIGTAALAGLPATVQIGLFATSPGDLTVTQGDLGGSVAAARFTEATGEFDQVELQGNASGAWRNDDIGVTVAPDGAEHHPGRAGRSGGTFSVTGVGDIAPAIEGPTPERPLSSALTGLILVIVVAVMFITAEYRHGLIRITLLAGPRRGRTLAAKALALGLVTFAAALPATAITFTVGGRILRDNGNAVLPVSGLTQVRIVVGMAALFALAAVLALALGALLRRSVAAVITAIAVIVVPHVLATTSVLPDSAAQWLLRLTPAAGFATQQSIPQYGHVLGHYAPIAGFYPLPPWAGLAVLAGYTALALGLAVLRLRRRDA</sequence>
<feature type="transmembrane region" description="Helical" evidence="2">
    <location>
        <begin position="408"/>
        <end position="429"/>
    </location>
</feature>
<feature type="transmembrane region" description="Helical" evidence="2">
    <location>
        <begin position="503"/>
        <end position="522"/>
    </location>
</feature>
<dbReference type="Proteomes" id="UP001589647">
    <property type="component" value="Unassembled WGS sequence"/>
</dbReference>
<evidence type="ECO:0000313" key="3">
    <source>
        <dbReference type="EMBL" id="MFB9209480.1"/>
    </source>
</evidence>
<keyword evidence="4" id="KW-1185">Reference proteome</keyword>
<evidence type="ECO:0000256" key="1">
    <source>
        <dbReference type="SAM" id="MobiDB-lite"/>
    </source>
</evidence>
<feature type="region of interest" description="Disordered" evidence="1">
    <location>
        <begin position="1"/>
        <end position="24"/>
    </location>
</feature>